<accession>A0A182IV03</accession>
<protein>
    <submittedName>
        <fullName evidence="2">Uncharacterized protein</fullName>
    </submittedName>
</protein>
<feature type="region of interest" description="Disordered" evidence="1">
    <location>
        <begin position="71"/>
        <end position="136"/>
    </location>
</feature>
<sequence length="136" mass="15165">MGRDIERDKGEEIWSVSVVQEKLGDEYSLSVPMTRLNTGLPAISKEHERQGILGGAHNTITIKIKQKREYAKVRRADSRRMKAGYARMNHTDERRRAVPGFLPSGSNTTPLKLVQGVGATSANTNINDDDNDDDEN</sequence>
<organism evidence="2">
    <name type="scientific">Anopheles atroparvus</name>
    <name type="common">European mosquito</name>
    <dbReference type="NCBI Taxonomy" id="41427"/>
    <lineage>
        <taxon>Eukaryota</taxon>
        <taxon>Metazoa</taxon>
        <taxon>Ecdysozoa</taxon>
        <taxon>Arthropoda</taxon>
        <taxon>Hexapoda</taxon>
        <taxon>Insecta</taxon>
        <taxon>Pterygota</taxon>
        <taxon>Neoptera</taxon>
        <taxon>Endopterygota</taxon>
        <taxon>Diptera</taxon>
        <taxon>Nematocera</taxon>
        <taxon>Culicoidea</taxon>
        <taxon>Culicidae</taxon>
        <taxon>Anophelinae</taxon>
        <taxon>Anopheles</taxon>
    </lineage>
</organism>
<name>A0A182IV03_ANOAO</name>
<evidence type="ECO:0000313" key="2">
    <source>
        <dbReference type="EnsemblMetazoa" id="AATE006000-PA.1"/>
    </source>
</evidence>
<dbReference type="EnsemblMetazoa" id="AATE006000-RA">
    <property type="protein sequence ID" value="AATE006000-PA.1"/>
    <property type="gene ID" value="AATE006000"/>
</dbReference>
<feature type="compositionally biased region" description="Acidic residues" evidence="1">
    <location>
        <begin position="127"/>
        <end position="136"/>
    </location>
</feature>
<dbReference type="AlphaFoldDB" id="A0A182IV03"/>
<proteinExistence type="predicted"/>
<feature type="compositionally biased region" description="Basic and acidic residues" evidence="1">
    <location>
        <begin position="71"/>
        <end position="80"/>
    </location>
</feature>
<dbReference type="VEuPathDB" id="VectorBase:AATE006000"/>
<evidence type="ECO:0000256" key="1">
    <source>
        <dbReference type="SAM" id="MobiDB-lite"/>
    </source>
</evidence>
<reference evidence="2" key="1">
    <citation type="submission" date="2022-08" db="UniProtKB">
        <authorList>
            <consortium name="EnsemblMetazoa"/>
        </authorList>
    </citation>
    <scope>IDENTIFICATION</scope>
    <source>
        <strain evidence="2">EBRO</strain>
    </source>
</reference>